<dbReference type="PANTHER" id="PTHR46467:SF1">
    <property type="entry name" value="TETHER CONTAINING UBX DOMAIN FOR GLUT4"/>
    <property type="match status" value="1"/>
</dbReference>
<dbReference type="VEuPathDB" id="FungiDB:Malapachy_1796"/>
<dbReference type="GeneID" id="28728169"/>
<dbReference type="PANTHER" id="PTHR46467">
    <property type="entry name" value="TETHER CONTAINING UBX DOMAIN FOR GLUT4"/>
    <property type="match status" value="1"/>
</dbReference>
<dbReference type="OrthoDB" id="440781at2759"/>
<feature type="region of interest" description="Disordered" evidence="1">
    <location>
        <begin position="1"/>
        <end position="37"/>
    </location>
</feature>
<dbReference type="STRING" id="77020.A0A0M9VNQ2"/>
<dbReference type="SUPFAM" id="SSF54236">
    <property type="entry name" value="Ubiquitin-like"/>
    <property type="match status" value="1"/>
</dbReference>
<evidence type="ECO:0000313" key="3">
    <source>
        <dbReference type="EMBL" id="KOS13583.1"/>
    </source>
</evidence>
<dbReference type="SMART" id="SM00166">
    <property type="entry name" value="UBX"/>
    <property type="match status" value="1"/>
</dbReference>
<reference evidence="3 4" key="1">
    <citation type="submission" date="2015-07" db="EMBL/GenBank/DDBJ databases">
        <title>Draft Genome Sequence of Malassezia furfur CBS1878 and Malassezia pachydermatis CBS1879.</title>
        <authorList>
            <person name="Triana S."/>
            <person name="Ohm R."/>
            <person name="Gonzalez A."/>
            <person name="DeCock H."/>
            <person name="Restrepo S."/>
            <person name="Celis A."/>
        </authorList>
    </citation>
    <scope>NUCLEOTIDE SEQUENCE [LARGE SCALE GENOMIC DNA]</scope>
    <source>
        <strain evidence="3 4">CBS 1879</strain>
    </source>
</reference>
<protein>
    <submittedName>
        <fullName evidence="3">Tether containing ubx domain for glut4</fullName>
    </submittedName>
</protein>
<accession>A0A0M9VNQ2</accession>
<name>A0A0M9VNQ2_9BASI</name>
<gene>
    <name evidence="3" type="ORF">Malapachy_1796</name>
</gene>
<evidence type="ECO:0000313" key="4">
    <source>
        <dbReference type="Proteomes" id="UP000037751"/>
    </source>
</evidence>
<dbReference type="GO" id="GO:0006886">
    <property type="term" value="P:intracellular protein transport"/>
    <property type="evidence" value="ECO:0007669"/>
    <property type="project" value="TreeGrafter"/>
</dbReference>
<evidence type="ECO:0000259" key="2">
    <source>
        <dbReference type="PROSITE" id="PS50033"/>
    </source>
</evidence>
<dbReference type="RefSeq" id="XP_017991215.1">
    <property type="nucleotide sequence ID" value="XM_018136294.1"/>
</dbReference>
<dbReference type="CDD" id="cd01767">
    <property type="entry name" value="UBX"/>
    <property type="match status" value="1"/>
</dbReference>
<feature type="region of interest" description="Disordered" evidence="1">
    <location>
        <begin position="177"/>
        <end position="228"/>
    </location>
</feature>
<dbReference type="Proteomes" id="UP000037751">
    <property type="component" value="Unassembled WGS sequence"/>
</dbReference>
<dbReference type="PROSITE" id="PS50033">
    <property type="entry name" value="UBX"/>
    <property type="match status" value="1"/>
</dbReference>
<proteinExistence type="predicted"/>
<dbReference type="AlphaFoldDB" id="A0A0M9VNQ2"/>
<dbReference type="Pfam" id="PF00789">
    <property type="entry name" value="UBX"/>
    <property type="match status" value="1"/>
</dbReference>
<organism evidence="3 4">
    <name type="scientific">Malassezia pachydermatis</name>
    <dbReference type="NCBI Taxonomy" id="77020"/>
    <lineage>
        <taxon>Eukaryota</taxon>
        <taxon>Fungi</taxon>
        <taxon>Dikarya</taxon>
        <taxon>Basidiomycota</taxon>
        <taxon>Ustilaginomycotina</taxon>
        <taxon>Malasseziomycetes</taxon>
        <taxon>Malasseziales</taxon>
        <taxon>Malasseziaceae</taxon>
        <taxon>Malassezia</taxon>
    </lineage>
</organism>
<dbReference type="GO" id="GO:0012506">
    <property type="term" value="C:vesicle membrane"/>
    <property type="evidence" value="ECO:0007669"/>
    <property type="project" value="TreeGrafter"/>
</dbReference>
<sequence length="228" mass="24804">MSSSSDAGPSTSSFSVYRAPNSRAYAPPPPEADNFEPTSAELRAAYADAIAEKHGPNAPLMTRAMREKREAALGKTKKQYDSIRIRVRFADRTQIEQAFSPSATINDVYNFVDAVTDPHHGTYILFQSPPRREFPRAPVATAPTLLSLGFAPAAVLSIRWTDAAKNASHAAAPLKPDVLGQARDMPIPPTFSTPSSQSTTTSDAKDAREKRHFPKWFKSTGGSTRLSK</sequence>
<dbReference type="GO" id="GO:0005737">
    <property type="term" value="C:cytoplasm"/>
    <property type="evidence" value="ECO:0007669"/>
    <property type="project" value="TreeGrafter"/>
</dbReference>
<dbReference type="InterPro" id="IPR029071">
    <property type="entry name" value="Ubiquitin-like_domsf"/>
</dbReference>
<dbReference type="InterPro" id="IPR001012">
    <property type="entry name" value="UBX_dom"/>
</dbReference>
<feature type="domain" description="UBX" evidence="2">
    <location>
        <begin position="78"/>
        <end position="158"/>
    </location>
</feature>
<feature type="compositionally biased region" description="Low complexity" evidence="1">
    <location>
        <begin position="192"/>
        <end position="202"/>
    </location>
</feature>
<keyword evidence="4" id="KW-1185">Reference proteome</keyword>
<comment type="caution">
    <text evidence="3">The sequence shown here is derived from an EMBL/GenBank/DDBJ whole genome shotgun (WGS) entry which is preliminary data.</text>
</comment>
<dbReference type="Gene3D" id="3.10.20.90">
    <property type="entry name" value="Phosphatidylinositol 3-kinase Catalytic Subunit, Chain A, domain 1"/>
    <property type="match status" value="1"/>
</dbReference>
<evidence type="ECO:0000256" key="1">
    <source>
        <dbReference type="SAM" id="MobiDB-lite"/>
    </source>
</evidence>
<feature type="compositionally biased region" description="Low complexity" evidence="1">
    <location>
        <begin position="1"/>
        <end position="15"/>
    </location>
</feature>
<dbReference type="EMBL" id="LGAV01000005">
    <property type="protein sequence ID" value="KOS13583.1"/>
    <property type="molecule type" value="Genomic_DNA"/>
</dbReference>
<dbReference type="GO" id="GO:0005634">
    <property type="term" value="C:nucleus"/>
    <property type="evidence" value="ECO:0007669"/>
    <property type="project" value="TreeGrafter"/>
</dbReference>